<dbReference type="CDD" id="cd00146">
    <property type="entry name" value="PKD"/>
    <property type="match status" value="1"/>
</dbReference>
<keyword evidence="2" id="KW-0964">Secreted</keyword>
<dbReference type="InterPro" id="IPR013780">
    <property type="entry name" value="Glyco_hydro_b"/>
</dbReference>
<reference evidence="8 9" key="1">
    <citation type="journal article" date="2019" name="Int. J. Syst. Evol. Microbiol.">
        <title>Bifidobacterium jacchi sp. nov., isolated from the faeces of a baby common marmoset (Callithrix jacchus).</title>
        <authorList>
            <person name="Modesto M."/>
            <person name="Watanabe K."/>
            <person name="Arita M."/>
            <person name="Satti M."/>
            <person name="Oki K."/>
            <person name="Sciavilla P."/>
            <person name="Patavino C."/>
            <person name="Camma C."/>
            <person name="Michelini S."/>
            <person name="Sgorbati B."/>
            <person name="Mattarelli P."/>
        </authorList>
    </citation>
    <scope>NUCLEOTIDE SEQUENCE [LARGE SCALE GENOMIC DNA]</scope>
    <source>
        <strain evidence="8 9">MRM 9.3</strain>
    </source>
</reference>
<feature type="compositionally biased region" description="Gly residues" evidence="5">
    <location>
        <begin position="399"/>
        <end position="468"/>
    </location>
</feature>
<evidence type="ECO:0000256" key="1">
    <source>
        <dbReference type="ARBA" id="ARBA00022512"/>
    </source>
</evidence>
<feature type="compositionally biased region" description="Gly residues" evidence="5">
    <location>
        <begin position="493"/>
        <end position="505"/>
    </location>
</feature>
<feature type="domain" description="Gram-positive cocci surface proteins LPxTG" evidence="7">
    <location>
        <begin position="519"/>
        <end position="555"/>
    </location>
</feature>
<dbReference type="Proteomes" id="UP000326336">
    <property type="component" value="Unassembled WGS sequence"/>
</dbReference>
<dbReference type="InterPro" id="IPR013783">
    <property type="entry name" value="Ig-like_fold"/>
</dbReference>
<keyword evidence="4" id="KW-0572">Peptidoglycan-anchor</keyword>
<dbReference type="AlphaFoldDB" id="A0A5N5RPC2"/>
<dbReference type="Gene3D" id="3.20.20.80">
    <property type="entry name" value="Glycosidases"/>
    <property type="match status" value="1"/>
</dbReference>
<evidence type="ECO:0000256" key="4">
    <source>
        <dbReference type="ARBA" id="ARBA00023088"/>
    </source>
</evidence>
<dbReference type="OrthoDB" id="9772095at2"/>
<dbReference type="Pfam" id="PF06964">
    <property type="entry name" value="Alpha-L-AF_C"/>
    <property type="match status" value="1"/>
</dbReference>
<feature type="transmembrane region" description="Helical" evidence="6">
    <location>
        <begin position="527"/>
        <end position="547"/>
    </location>
</feature>
<evidence type="ECO:0000313" key="8">
    <source>
        <dbReference type="EMBL" id="KAB5608591.1"/>
    </source>
</evidence>
<gene>
    <name evidence="8" type="ORF">EHS19_00910</name>
</gene>
<dbReference type="SUPFAM" id="SSF51011">
    <property type="entry name" value="Glycosyl hydrolase domain"/>
    <property type="match status" value="1"/>
</dbReference>
<dbReference type="PROSITE" id="PS50847">
    <property type="entry name" value="GRAM_POS_ANCHORING"/>
    <property type="match status" value="1"/>
</dbReference>
<organism evidence="8 9">
    <name type="scientific">Bifidobacterium jacchi</name>
    <dbReference type="NCBI Taxonomy" id="2490545"/>
    <lineage>
        <taxon>Bacteria</taxon>
        <taxon>Bacillati</taxon>
        <taxon>Actinomycetota</taxon>
        <taxon>Actinomycetes</taxon>
        <taxon>Bifidobacteriales</taxon>
        <taxon>Bifidobacteriaceae</taxon>
        <taxon>Bifidobacterium</taxon>
    </lineage>
</organism>
<dbReference type="InterPro" id="IPR019931">
    <property type="entry name" value="LPXTG_anchor"/>
</dbReference>
<accession>A0A5N5RPC2</accession>
<comment type="caution">
    <text evidence="8">The sequence shown here is derived from an EMBL/GenBank/DDBJ whole genome shotgun (WGS) entry which is preliminary data.</text>
</comment>
<proteinExistence type="predicted"/>
<dbReference type="InterPro" id="IPR032179">
    <property type="entry name" value="Cry22Aa_Ig-like"/>
</dbReference>
<sequence>MTALGANEWYDGLTIHPYSGTPSGSTTDAWYDDAMKKAENVGIAEVRKYVDLMPKGKVPVISEYGIFRDTNTLVRSQSHALYIAKVALEYVRLGSPYIQKHCLVDWYSSGADSLGPTQQAVIQAVPQAGASTTTGEGDFGFFLTPSAYVLQMLNDGFGDSVLATSLSSTPTLGNGVAALSALASADAAGSDAGVGTADSGATESAGALHVAVTNVDRTTARTVRLDFGQDLTGRTATITTLDAAIDAENTLDKPDTVVPATQSVTFDAAKPLVTIPAHSFTTVTIQPKKDDGGSGGDGGDGGEGGQGIKPSVINAIPVITAEDVTLTVGDSFNPLDAAKVDDREDGSITLTASHVFANDVDTSKAGTYHVTYRVSDSKGATATKTITVTVKAKSDGGDGDNGGNGGGSGDNGSGGNGNGGNGNGGNGNGNNNGSGSNGNNGNGNNGSGGNGSGDGNNGGSGNGSGDAGNNGNNNGDAGNGGNGSDTGNDNGAGNTGNGSDTGGAGNDQNRHPGINPGNLPNTGATTLTAFATAFALTCVGAAALAVVRLRKRHAR</sequence>
<feature type="region of interest" description="Disordered" evidence="5">
    <location>
        <begin position="284"/>
        <end position="309"/>
    </location>
</feature>
<keyword evidence="6" id="KW-1133">Transmembrane helix</keyword>
<dbReference type="InterPro" id="IPR035986">
    <property type="entry name" value="PKD_dom_sf"/>
</dbReference>
<dbReference type="InterPro" id="IPR010720">
    <property type="entry name" value="Alpha-L-AF_C"/>
</dbReference>
<dbReference type="SMART" id="SM00813">
    <property type="entry name" value="Alpha-L-AF_C"/>
    <property type="match status" value="1"/>
</dbReference>
<evidence type="ECO:0000256" key="6">
    <source>
        <dbReference type="SAM" id="Phobius"/>
    </source>
</evidence>
<name>A0A5N5RPC2_9BIFI</name>
<dbReference type="Gene3D" id="2.60.40.1180">
    <property type="entry name" value="Golgi alpha-mannosidase II"/>
    <property type="match status" value="1"/>
</dbReference>
<dbReference type="Pfam" id="PF16403">
    <property type="entry name" value="Bact_surface_Ig-like"/>
    <property type="match status" value="1"/>
</dbReference>
<dbReference type="SUPFAM" id="SSF49299">
    <property type="entry name" value="PKD domain"/>
    <property type="match status" value="1"/>
</dbReference>
<dbReference type="EMBL" id="RQSP01000002">
    <property type="protein sequence ID" value="KAB5608591.1"/>
    <property type="molecule type" value="Genomic_DNA"/>
</dbReference>
<keyword evidence="1" id="KW-0134">Cell wall</keyword>
<dbReference type="GO" id="GO:0046556">
    <property type="term" value="F:alpha-L-arabinofuranosidase activity"/>
    <property type="evidence" value="ECO:0007669"/>
    <property type="project" value="InterPro"/>
</dbReference>
<feature type="region of interest" description="Disordered" evidence="5">
    <location>
        <begin position="392"/>
        <end position="520"/>
    </location>
</feature>
<dbReference type="GO" id="GO:0046373">
    <property type="term" value="P:L-arabinose metabolic process"/>
    <property type="evidence" value="ECO:0007669"/>
    <property type="project" value="InterPro"/>
</dbReference>
<evidence type="ECO:0000256" key="5">
    <source>
        <dbReference type="SAM" id="MobiDB-lite"/>
    </source>
</evidence>
<keyword evidence="9" id="KW-1185">Reference proteome</keyword>
<feature type="compositionally biased region" description="Gly residues" evidence="5">
    <location>
        <begin position="293"/>
        <end position="307"/>
    </location>
</feature>
<keyword evidence="3" id="KW-0732">Signal</keyword>
<evidence type="ECO:0000256" key="2">
    <source>
        <dbReference type="ARBA" id="ARBA00022525"/>
    </source>
</evidence>
<evidence type="ECO:0000259" key="7">
    <source>
        <dbReference type="PROSITE" id="PS50847"/>
    </source>
</evidence>
<keyword evidence="6" id="KW-0812">Transmembrane</keyword>
<dbReference type="Gene3D" id="2.60.40.10">
    <property type="entry name" value="Immunoglobulins"/>
    <property type="match status" value="1"/>
</dbReference>
<evidence type="ECO:0000313" key="9">
    <source>
        <dbReference type="Proteomes" id="UP000326336"/>
    </source>
</evidence>
<keyword evidence="6" id="KW-0472">Membrane</keyword>
<protein>
    <submittedName>
        <fullName evidence="8">DUF5011 domain-containing protein</fullName>
    </submittedName>
</protein>
<evidence type="ECO:0000256" key="3">
    <source>
        <dbReference type="ARBA" id="ARBA00022729"/>
    </source>
</evidence>